<dbReference type="AlphaFoldDB" id="A0A2N3I3I5"/>
<reference evidence="2 3" key="1">
    <citation type="journal article" date="2017" name="Front. Microbiol.">
        <title>Labilibaculum manganireducens gen. nov., sp. nov. and Labilibaculum filiforme sp. nov., Novel Bacteroidetes Isolated from Subsurface Sediments of the Baltic Sea.</title>
        <authorList>
            <person name="Vandieken V."/>
            <person name="Marshall I.P."/>
            <person name="Niemann H."/>
            <person name="Engelen B."/>
            <person name="Cypionka H."/>
        </authorList>
    </citation>
    <scope>NUCLEOTIDE SEQUENCE [LARGE SCALE GENOMIC DNA]</scope>
    <source>
        <strain evidence="2 3">59.16B</strain>
    </source>
</reference>
<dbReference type="RefSeq" id="WP_101259971.1">
    <property type="nucleotide sequence ID" value="NZ_MVDD01000002.1"/>
</dbReference>
<evidence type="ECO:0000313" key="2">
    <source>
        <dbReference type="EMBL" id="PKQ64874.1"/>
    </source>
</evidence>
<feature type="signal peptide" evidence="1">
    <location>
        <begin position="1"/>
        <end position="19"/>
    </location>
</feature>
<organism evidence="2 3">
    <name type="scientific">Labilibaculum filiforme</name>
    <dbReference type="NCBI Taxonomy" id="1940526"/>
    <lineage>
        <taxon>Bacteria</taxon>
        <taxon>Pseudomonadati</taxon>
        <taxon>Bacteroidota</taxon>
        <taxon>Bacteroidia</taxon>
        <taxon>Marinilabiliales</taxon>
        <taxon>Marinifilaceae</taxon>
        <taxon>Labilibaculum</taxon>
    </lineage>
</organism>
<evidence type="ECO:0000313" key="3">
    <source>
        <dbReference type="Proteomes" id="UP000233535"/>
    </source>
</evidence>
<dbReference type="OrthoDB" id="646864at2"/>
<dbReference type="PROSITE" id="PS51257">
    <property type="entry name" value="PROKAR_LIPOPROTEIN"/>
    <property type="match status" value="1"/>
</dbReference>
<accession>A0A2N3I3I5</accession>
<keyword evidence="1" id="KW-0732">Signal</keyword>
<sequence>MKKLLNIFLIVLVAFMAGCTDDPFKDLDGNDWKKERNIVSILLEGQIGTALVERDLNDAKINIYAKIENIVDITKVEIKSIDIAYGATTTSLAGTTLDFTDGTAIVAVVSGAGESLEWEITLSPFKSDLEGEWYIGEIRMYCDMFTWESWGWEKNEKITDYLPELSPELDNVITFSVEGADAKGNPYGNYEHSAGPDGIFGHYGDTEKGWDFNERFRKIPMGNGTWLRDFERNKVVITDANNVEHELDLEVLTETNEVSLKAELPYLASLFNWSDTDWSYEELAHMSNPMWYTLTREKVLQTGNGITGLTVKDQVGDAVIDAANKTVTVKIEDNGADKSAIEVVSISTSYGATADKAVAEMLDFSTDNSTQITVISEVGESATWTIKLQIDLDVSDVSIAGTWTIGEIGIYCDLFTWESWGWDKSEKLTNYLSNATAELDNTITFTVDGKDSEGQPYGSYENNAGADAANADFTYDGTDWPETDFNERYRKVPTGTGTWILEGETVKITDGGGTEYVLTLEVKTETEVALTTEVEFLADLFDWDVSNYSYEEVAHMSKKMWYNLNKQ</sequence>
<dbReference type="Proteomes" id="UP000233535">
    <property type="component" value="Unassembled WGS sequence"/>
</dbReference>
<dbReference type="EMBL" id="MVDD01000002">
    <property type="protein sequence ID" value="PKQ64874.1"/>
    <property type="molecule type" value="Genomic_DNA"/>
</dbReference>
<keyword evidence="3" id="KW-1185">Reference proteome</keyword>
<evidence type="ECO:0000256" key="1">
    <source>
        <dbReference type="SAM" id="SignalP"/>
    </source>
</evidence>
<gene>
    <name evidence="2" type="ORF">BZG02_03200</name>
</gene>
<proteinExistence type="predicted"/>
<comment type="caution">
    <text evidence="2">The sequence shown here is derived from an EMBL/GenBank/DDBJ whole genome shotgun (WGS) entry which is preliminary data.</text>
</comment>
<protein>
    <submittedName>
        <fullName evidence="2">Uncharacterized protein</fullName>
    </submittedName>
</protein>
<dbReference type="Gene3D" id="2.60.40.2340">
    <property type="match status" value="1"/>
</dbReference>
<name>A0A2N3I3I5_9BACT</name>
<feature type="chain" id="PRO_5014710289" evidence="1">
    <location>
        <begin position="20"/>
        <end position="567"/>
    </location>
</feature>